<dbReference type="Proteomes" id="UP001189429">
    <property type="component" value="Unassembled WGS sequence"/>
</dbReference>
<protein>
    <recommendedName>
        <fullName evidence="4">Transmembrane protein 107</fullName>
    </recommendedName>
</protein>
<dbReference type="EMBL" id="CAUYUJ010015915">
    <property type="protein sequence ID" value="CAK0859591.1"/>
    <property type="molecule type" value="Genomic_DNA"/>
</dbReference>
<evidence type="ECO:0008006" key="4">
    <source>
        <dbReference type="Google" id="ProtNLM"/>
    </source>
</evidence>
<evidence type="ECO:0000313" key="3">
    <source>
        <dbReference type="Proteomes" id="UP001189429"/>
    </source>
</evidence>
<sequence length="125" mass="13596">MDATSCALYAHTAIECVAGSLLLYRGMSSSDKVQDCTGRMYRRWHGAGLLSLSFLGYEAIRSHNDGKDISTALRVCTMFHGLAAAIMFFARADVKDNEKAAVTLKVAMLNPHNFLALAFAYVAAK</sequence>
<comment type="caution">
    <text evidence="2">The sequence shown here is derived from an EMBL/GenBank/DDBJ whole genome shotgun (WGS) entry which is preliminary data.</text>
</comment>
<name>A0ABN9UKL0_9DINO</name>
<keyword evidence="1" id="KW-1133">Transmembrane helix</keyword>
<organism evidence="2 3">
    <name type="scientific">Prorocentrum cordatum</name>
    <dbReference type="NCBI Taxonomy" id="2364126"/>
    <lineage>
        <taxon>Eukaryota</taxon>
        <taxon>Sar</taxon>
        <taxon>Alveolata</taxon>
        <taxon>Dinophyceae</taxon>
        <taxon>Prorocentrales</taxon>
        <taxon>Prorocentraceae</taxon>
        <taxon>Prorocentrum</taxon>
    </lineage>
</organism>
<reference evidence="2" key="1">
    <citation type="submission" date="2023-10" db="EMBL/GenBank/DDBJ databases">
        <authorList>
            <person name="Chen Y."/>
            <person name="Shah S."/>
            <person name="Dougan E. K."/>
            <person name="Thang M."/>
            <person name="Chan C."/>
        </authorList>
    </citation>
    <scope>NUCLEOTIDE SEQUENCE [LARGE SCALE GENOMIC DNA]</scope>
</reference>
<keyword evidence="1" id="KW-0812">Transmembrane</keyword>
<accession>A0ABN9UKL0</accession>
<gene>
    <name evidence="2" type="ORF">PCOR1329_LOCUS48909</name>
</gene>
<feature type="transmembrane region" description="Helical" evidence="1">
    <location>
        <begin position="102"/>
        <end position="124"/>
    </location>
</feature>
<proteinExistence type="predicted"/>
<evidence type="ECO:0000256" key="1">
    <source>
        <dbReference type="SAM" id="Phobius"/>
    </source>
</evidence>
<keyword evidence="1" id="KW-0472">Membrane</keyword>
<evidence type="ECO:0000313" key="2">
    <source>
        <dbReference type="EMBL" id="CAK0859591.1"/>
    </source>
</evidence>
<feature type="transmembrane region" description="Helical" evidence="1">
    <location>
        <begin position="72"/>
        <end position="90"/>
    </location>
</feature>
<keyword evidence="3" id="KW-1185">Reference proteome</keyword>